<dbReference type="PANTHER" id="PTHR13314:SF2">
    <property type="entry name" value="CALCIUM CHANNEL FLOWER HOMOLOG"/>
    <property type="match status" value="1"/>
</dbReference>
<keyword evidence="5 6" id="KW-0472">Membrane</keyword>
<feature type="transmembrane region" description="Helical" evidence="6">
    <location>
        <begin position="106"/>
        <end position="125"/>
    </location>
</feature>
<dbReference type="AlphaFoldDB" id="A0A9N9CZY1"/>
<evidence type="ECO:0000256" key="4">
    <source>
        <dbReference type="ARBA" id="ARBA00022989"/>
    </source>
</evidence>
<dbReference type="GO" id="GO:0016020">
    <property type="term" value="C:membrane"/>
    <property type="evidence" value="ECO:0007669"/>
    <property type="project" value="InterPro"/>
</dbReference>
<protein>
    <submittedName>
        <fullName evidence="7">2165_t:CDS:1</fullName>
    </submittedName>
</protein>
<name>A0A9N9CZY1_9GLOM</name>
<organism evidence="7 8">
    <name type="scientific">Cetraspora pellucida</name>
    <dbReference type="NCBI Taxonomy" id="1433469"/>
    <lineage>
        <taxon>Eukaryota</taxon>
        <taxon>Fungi</taxon>
        <taxon>Fungi incertae sedis</taxon>
        <taxon>Mucoromycota</taxon>
        <taxon>Glomeromycotina</taxon>
        <taxon>Glomeromycetes</taxon>
        <taxon>Diversisporales</taxon>
        <taxon>Gigasporaceae</taxon>
        <taxon>Cetraspora</taxon>
    </lineage>
</organism>
<feature type="transmembrane region" description="Helical" evidence="6">
    <location>
        <begin position="39"/>
        <end position="61"/>
    </location>
</feature>
<keyword evidence="3 6" id="KW-0812">Transmembrane</keyword>
<evidence type="ECO:0000256" key="1">
    <source>
        <dbReference type="ARBA" id="ARBA00004127"/>
    </source>
</evidence>
<proteinExistence type="inferred from homology"/>
<comment type="similarity">
    <text evidence="2">Belongs to the TVP18 family.</text>
</comment>
<dbReference type="InterPro" id="IPR019365">
    <property type="entry name" value="TVP18/Ca-channel_flower"/>
</dbReference>
<sequence length="140" mass="15774">MGFIEEFKSKNFSIYAQWLGLLSLPLLFFTGIFAFVKGFIFSIFAWILCFILIFVEIPLCIKVCPTSDRFDSFIKNFENHWIRTVGYLVFATLLFVFAHFATTLYVIPGITLLLTGICYAIAGGLRQQHAASSFTGGDSV</sequence>
<evidence type="ECO:0000256" key="6">
    <source>
        <dbReference type="SAM" id="Phobius"/>
    </source>
</evidence>
<accession>A0A9N9CZY1</accession>
<keyword evidence="8" id="KW-1185">Reference proteome</keyword>
<dbReference type="Proteomes" id="UP000789759">
    <property type="component" value="Unassembled WGS sequence"/>
</dbReference>
<evidence type="ECO:0000313" key="8">
    <source>
        <dbReference type="Proteomes" id="UP000789759"/>
    </source>
</evidence>
<dbReference type="PANTHER" id="PTHR13314">
    <property type="entry name" value="CALCIUM CHANNEL FLOWER HOMOLOG"/>
    <property type="match status" value="1"/>
</dbReference>
<dbReference type="Pfam" id="PF10233">
    <property type="entry name" value="Cg6151-P"/>
    <property type="match status" value="1"/>
</dbReference>
<keyword evidence="4 6" id="KW-1133">Transmembrane helix</keyword>
<dbReference type="GO" id="GO:0016192">
    <property type="term" value="P:vesicle-mediated transport"/>
    <property type="evidence" value="ECO:0007669"/>
    <property type="project" value="TreeGrafter"/>
</dbReference>
<dbReference type="OrthoDB" id="5591789at2759"/>
<evidence type="ECO:0000256" key="5">
    <source>
        <dbReference type="ARBA" id="ARBA00023136"/>
    </source>
</evidence>
<evidence type="ECO:0000256" key="3">
    <source>
        <dbReference type="ARBA" id="ARBA00022692"/>
    </source>
</evidence>
<feature type="transmembrane region" description="Helical" evidence="6">
    <location>
        <begin position="12"/>
        <end position="33"/>
    </location>
</feature>
<reference evidence="7" key="1">
    <citation type="submission" date="2021-06" db="EMBL/GenBank/DDBJ databases">
        <authorList>
            <person name="Kallberg Y."/>
            <person name="Tangrot J."/>
            <person name="Rosling A."/>
        </authorList>
    </citation>
    <scope>NUCLEOTIDE SEQUENCE</scope>
    <source>
        <strain evidence="7">FL966</strain>
    </source>
</reference>
<dbReference type="SMART" id="SM01077">
    <property type="entry name" value="Cg6151-P"/>
    <property type="match status" value="1"/>
</dbReference>
<evidence type="ECO:0000313" key="7">
    <source>
        <dbReference type="EMBL" id="CAG8620126.1"/>
    </source>
</evidence>
<evidence type="ECO:0000256" key="2">
    <source>
        <dbReference type="ARBA" id="ARBA00005738"/>
    </source>
</evidence>
<feature type="transmembrane region" description="Helical" evidence="6">
    <location>
        <begin position="81"/>
        <end position="100"/>
    </location>
</feature>
<comment type="subcellular location">
    <subcellularLocation>
        <location evidence="1">Endomembrane system</location>
        <topology evidence="1">Multi-pass membrane protein</topology>
    </subcellularLocation>
</comment>
<gene>
    <name evidence="7" type="ORF">CPELLU_LOCUS7877</name>
</gene>
<dbReference type="EMBL" id="CAJVQA010005412">
    <property type="protein sequence ID" value="CAG8620126.1"/>
    <property type="molecule type" value="Genomic_DNA"/>
</dbReference>
<comment type="caution">
    <text evidence="7">The sequence shown here is derived from an EMBL/GenBank/DDBJ whole genome shotgun (WGS) entry which is preliminary data.</text>
</comment>
<dbReference type="GO" id="GO:0012505">
    <property type="term" value="C:endomembrane system"/>
    <property type="evidence" value="ECO:0007669"/>
    <property type="project" value="UniProtKB-SubCell"/>
</dbReference>